<dbReference type="Proteomes" id="UP001219901">
    <property type="component" value="Chromosome"/>
</dbReference>
<dbReference type="RefSeq" id="WP_342822133.1">
    <property type="nucleotide sequence ID" value="NZ_CP046146.1"/>
</dbReference>
<dbReference type="AlphaFoldDB" id="A0AAJ5ZHF6"/>
<accession>A0AAJ5ZHF6</accession>
<name>A0AAJ5ZHF6_9CHLR</name>
<keyword evidence="3" id="KW-1185">Reference proteome</keyword>
<sequence>MIFDSERVPNYQIVRYEDLFGPEFETTLESMFSACKLDVAALDGMVRLKAKELEGDEAKSLQDHWSGSATERDITPGAKYWIPVGEIESFVDFDVNQRQADSLDIESRRTVEKICGSTLEQLGYLKP</sequence>
<gene>
    <name evidence="1" type="ORF">GKO46_05030</name>
    <name evidence="2" type="ORF">GKO48_04230</name>
</gene>
<reference evidence="3" key="3">
    <citation type="submission" date="2023-06" db="EMBL/GenBank/DDBJ databases">
        <title>Pangenomics reveal diversification of enzyme families and niche specialization in globally abundant SAR202 bacteria.</title>
        <authorList>
            <person name="Saw J.H.W."/>
        </authorList>
    </citation>
    <scope>NUCLEOTIDE SEQUENCE [LARGE SCALE GENOMIC DNA]</scope>
    <source>
        <strain evidence="3">JH1073</strain>
    </source>
</reference>
<evidence type="ECO:0000313" key="2">
    <source>
        <dbReference type="EMBL" id="WFG38851.1"/>
    </source>
</evidence>
<evidence type="ECO:0000313" key="1">
    <source>
        <dbReference type="EMBL" id="MDG0866435.1"/>
    </source>
</evidence>
<evidence type="ECO:0000313" key="4">
    <source>
        <dbReference type="Proteomes" id="UP001321249"/>
    </source>
</evidence>
<dbReference type="EMBL" id="WMBE01000001">
    <property type="protein sequence ID" value="MDG0866435.1"/>
    <property type="molecule type" value="Genomic_DNA"/>
</dbReference>
<proteinExistence type="predicted"/>
<dbReference type="EMBL" id="CP046147">
    <property type="protein sequence ID" value="WFG38851.1"/>
    <property type="molecule type" value="Genomic_DNA"/>
</dbReference>
<reference evidence="2" key="2">
    <citation type="journal article" date="2023" name="Nat. Commun.">
        <title>Cultivation of marine bacteria of the SAR202 clade.</title>
        <authorList>
            <person name="Lim Y."/>
            <person name="Seo J.H."/>
            <person name="Giovannoni S.J."/>
            <person name="Kang I."/>
            <person name="Cho J.C."/>
        </authorList>
    </citation>
    <scope>NUCLEOTIDE SEQUENCE</scope>
    <source>
        <strain evidence="2">JH1073</strain>
    </source>
</reference>
<reference evidence="3 4" key="1">
    <citation type="submission" date="2019-11" db="EMBL/GenBank/DDBJ databases">
        <authorList>
            <person name="Cho J.-C."/>
        </authorList>
    </citation>
    <scope>NUCLEOTIDE SEQUENCE [LARGE SCALE GENOMIC DNA]</scope>
    <source>
        <strain evidence="2 3">JH1073</strain>
        <strain evidence="1 4">JH702</strain>
    </source>
</reference>
<protein>
    <submittedName>
        <fullName evidence="2">Uncharacterized protein</fullName>
    </submittedName>
</protein>
<dbReference type="Proteomes" id="UP001321249">
    <property type="component" value="Unassembled WGS sequence"/>
</dbReference>
<organism evidence="2 3">
    <name type="scientific">Candidatus Lucifugimonas marina</name>
    <dbReference type="NCBI Taxonomy" id="3038979"/>
    <lineage>
        <taxon>Bacteria</taxon>
        <taxon>Bacillati</taxon>
        <taxon>Chloroflexota</taxon>
        <taxon>Dehalococcoidia</taxon>
        <taxon>SAR202 cluster</taxon>
        <taxon>Candidatus Lucifugimonadales</taxon>
        <taxon>Candidatus Lucifugimonadaceae</taxon>
        <taxon>Candidatus Lucifugimonas</taxon>
    </lineage>
</organism>
<evidence type="ECO:0000313" key="3">
    <source>
        <dbReference type="Proteomes" id="UP001219901"/>
    </source>
</evidence>